<reference evidence="2 3" key="1">
    <citation type="submission" date="2018-06" db="EMBL/GenBank/DDBJ databases">
        <title>Complete genome sequence of Paracoccus mutanolyticus strain RSP-02 isolated from cellulosic waste.</title>
        <authorList>
            <person name="Amrutha R.N."/>
            <person name="Shrivastav A."/>
            <person name="Buddana S.K."/>
            <person name="Deshpande U."/>
            <person name="Prakasham R.S."/>
        </authorList>
    </citation>
    <scope>NUCLEOTIDE SEQUENCE [LARGE SCALE GENOMIC DNA]</scope>
    <source>
        <strain evidence="2 3">RSP-02</strain>
    </source>
</reference>
<name>A0ABN5MCA3_9RHOB</name>
<sequence>MRRVRAVSLIEDRDAKAPLDKAPARATARCYARTSHAIARGRNSTADLSTTRRAPPRHQDVWIRAYMHEVVIGSRGEVIARHPRCCAGRGG</sequence>
<dbReference type="Pfam" id="PF22483">
    <property type="entry name" value="Mu-transpos_C_2"/>
    <property type="match status" value="1"/>
</dbReference>
<accession>A0ABN5MCA3</accession>
<proteinExistence type="predicted"/>
<organism evidence="2 3">
    <name type="scientific">Paracoccus mutanolyticus</name>
    <dbReference type="NCBI Taxonomy" id="1499308"/>
    <lineage>
        <taxon>Bacteria</taxon>
        <taxon>Pseudomonadati</taxon>
        <taxon>Pseudomonadota</taxon>
        <taxon>Alphaproteobacteria</taxon>
        <taxon>Rhodobacterales</taxon>
        <taxon>Paracoccaceae</taxon>
        <taxon>Paracoccus</taxon>
    </lineage>
</organism>
<evidence type="ECO:0000259" key="1">
    <source>
        <dbReference type="Pfam" id="PF22483"/>
    </source>
</evidence>
<gene>
    <name evidence="2" type="ORF">DPM13_15060</name>
</gene>
<keyword evidence="3" id="KW-1185">Reference proteome</keyword>
<evidence type="ECO:0000313" key="2">
    <source>
        <dbReference type="EMBL" id="AWX93890.1"/>
    </source>
</evidence>
<feature type="domain" description="Transposase for insertion sequence element IS21-like C-terminal" evidence="1">
    <location>
        <begin position="58"/>
        <end position="87"/>
    </location>
</feature>
<dbReference type="EMBL" id="CP030239">
    <property type="protein sequence ID" value="AWX93890.1"/>
    <property type="molecule type" value="Genomic_DNA"/>
</dbReference>
<dbReference type="InterPro" id="IPR054353">
    <property type="entry name" value="IstA-like_C"/>
</dbReference>
<evidence type="ECO:0000313" key="3">
    <source>
        <dbReference type="Proteomes" id="UP000249922"/>
    </source>
</evidence>
<protein>
    <recommendedName>
        <fullName evidence="1">Transposase for insertion sequence element IS21-like C-terminal domain-containing protein</fullName>
    </recommendedName>
</protein>
<dbReference type="Proteomes" id="UP000249922">
    <property type="component" value="Chromosome"/>
</dbReference>